<proteinExistence type="predicted"/>
<name>A0A5Q0LZW8_VARPD</name>
<sequence>MSTALLSQEVFFLERYCSLSYFGQMQDAWAKMIEAAERALEQFMHALPPDYRRRHLSMQPDIVWGERVLPNFRTTLESVNSGYALLSHGDLSALGLGGNIQSAIKGQTSDYPASWMPTELEDQFWYWQAEAGTRAFNMSITEYAGWTLGDLSTAYSAQARGPLEAPTTWPVYRLNPSVTVRTGQLVTRGGIYLPSSDDSCAAVLIKDYEAWEANIGYDPATMQRRGTASTTWTLVERVADEGGGIPGKEDAMDDEISSRLRWEGGQPSPHAGWWDTPAKIGSRRYFLAEAA</sequence>
<evidence type="ECO:0000313" key="1">
    <source>
        <dbReference type="EMBL" id="QFZ82803.1"/>
    </source>
</evidence>
<evidence type="ECO:0000313" key="2">
    <source>
        <dbReference type="Proteomes" id="UP000326780"/>
    </source>
</evidence>
<gene>
    <name evidence="1" type="ORF">GFK26_08530</name>
</gene>
<protein>
    <submittedName>
        <fullName evidence="1">Uncharacterized protein</fullName>
    </submittedName>
</protein>
<organism evidence="1 2">
    <name type="scientific">Variovorax paradoxus</name>
    <dbReference type="NCBI Taxonomy" id="34073"/>
    <lineage>
        <taxon>Bacteria</taxon>
        <taxon>Pseudomonadati</taxon>
        <taxon>Pseudomonadota</taxon>
        <taxon>Betaproteobacteria</taxon>
        <taxon>Burkholderiales</taxon>
        <taxon>Comamonadaceae</taxon>
        <taxon>Variovorax</taxon>
    </lineage>
</organism>
<dbReference type="EMBL" id="CP045644">
    <property type="protein sequence ID" value="QFZ82803.1"/>
    <property type="molecule type" value="Genomic_DNA"/>
</dbReference>
<reference evidence="1 2" key="1">
    <citation type="submission" date="2019-10" db="EMBL/GenBank/DDBJ databases">
        <title>Complete genome sequence of Variovorax paradoxus 5C-2.</title>
        <authorList>
            <person name="Gogoleva N.E."/>
            <person name="Balkin A.S."/>
        </authorList>
    </citation>
    <scope>NUCLEOTIDE SEQUENCE [LARGE SCALE GENOMIC DNA]</scope>
    <source>
        <strain evidence="1 2">5C-2</strain>
    </source>
</reference>
<dbReference type="AlphaFoldDB" id="A0A5Q0LZW8"/>
<dbReference type="RefSeq" id="WP_153281615.1">
    <property type="nucleotide sequence ID" value="NZ_CP045644.1"/>
</dbReference>
<accession>A0A5Q0LZW8</accession>
<dbReference type="Proteomes" id="UP000326780">
    <property type="component" value="Chromosome"/>
</dbReference>